<sequence>MNKDLTVGKPSQVLWQFCLPMFGSIIFQQLYNIADSLVAGKFIGENALAAVGNSYEITLIFIAFAFGCNIGCSVIVSRYFGAKEYREMKTSVYTSLIGSAVLCAVLMGIGLFGCDALLELINTPEEILADSALYLDIYVLGLPFMFFYNIATGIFSALGDSKTPFYFLAVSSLSNIGVDILFVAGFKMGIAGVAWATFLCQGVSCVLAMVVVFRRIRAFRTKGHVQLFSWNMLGKVAVVAVPSILQQSFVSVGNIILQSIINTFGASVIAGYSAAVKLNNMVITSFTTLGNGISNYTSQNMGAGKMDRVKEGFGAGRNLVWLLCVPLVVLYFFFGRFLLLLFMNDPQGPAIDTGMLFLRILSPFYFVVSVKLVADGILRGCGLMVRFMIATFTDLILRVGIAAVLSATALGSTGIWMAWPVGWCIGTALSMVFYATAIRKALAEPVAVAEAEGQAAEVRAEAEFAADAEMETL</sequence>
<gene>
    <name evidence="14" type="ORF">DW855_09930</name>
</gene>
<evidence type="ECO:0000256" key="5">
    <source>
        <dbReference type="ARBA" id="ARBA00022448"/>
    </source>
</evidence>
<dbReference type="GO" id="GO:0042910">
    <property type="term" value="F:xenobiotic transmembrane transporter activity"/>
    <property type="evidence" value="ECO:0007669"/>
    <property type="project" value="InterPro"/>
</dbReference>
<comment type="subcellular location">
    <subcellularLocation>
        <location evidence="2">Cell membrane</location>
        <topology evidence="2">Multi-pass membrane protein</topology>
    </subcellularLocation>
</comment>
<keyword evidence="8 13" id="KW-0812">Transmembrane</keyword>
<name>A0A3E2W1E3_9FIRM</name>
<dbReference type="NCBIfam" id="TIGR00797">
    <property type="entry name" value="matE"/>
    <property type="match status" value="1"/>
</dbReference>
<evidence type="ECO:0000256" key="12">
    <source>
        <dbReference type="ARBA" id="ARBA00031636"/>
    </source>
</evidence>
<keyword evidence="6" id="KW-0050">Antiport</keyword>
<dbReference type="InterPro" id="IPR050222">
    <property type="entry name" value="MATE_MdtK"/>
</dbReference>
<evidence type="ECO:0000256" key="1">
    <source>
        <dbReference type="ARBA" id="ARBA00003408"/>
    </source>
</evidence>
<keyword evidence="11 13" id="KW-0472">Membrane</keyword>
<dbReference type="RefSeq" id="WP_117554448.1">
    <property type="nucleotide sequence ID" value="NZ_QVFB01000015.1"/>
</dbReference>
<comment type="function">
    <text evidence="1">Multidrug efflux pump.</text>
</comment>
<dbReference type="AlphaFoldDB" id="A0A3E2W1E3"/>
<evidence type="ECO:0000256" key="10">
    <source>
        <dbReference type="ARBA" id="ARBA00023065"/>
    </source>
</evidence>
<comment type="similarity">
    <text evidence="3">Belongs to the multi antimicrobial extrusion (MATE) (TC 2.A.66.1) family.</text>
</comment>
<keyword evidence="5" id="KW-0813">Transport</keyword>
<feature type="transmembrane region" description="Helical" evidence="13">
    <location>
        <begin position="355"/>
        <end position="374"/>
    </location>
</feature>
<evidence type="ECO:0000256" key="11">
    <source>
        <dbReference type="ARBA" id="ARBA00023136"/>
    </source>
</evidence>
<dbReference type="InterPro" id="IPR048279">
    <property type="entry name" value="MdtK-like"/>
</dbReference>
<accession>A0A3E2W1E3</accession>
<feature type="transmembrane region" description="Helical" evidence="13">
    <location>
        <begin position="132"/>
        <end position="158"/>
    </location>
</feature>
<keyword evidence="10" id="KW-0406">Ion transport</keyword>
<keyword evidence="9 13" id="KW-1133">Transmembrane helix</keyword>
<comment type="caution">
    <text evidence="14">The sequence shown here is derived from an EMBL/GenBank/DDBJ whole genome shotgun (WGS) entry which is preliminary data.</text>
</comment>
<protein>
    <recommendedName>
        <fullName evidence="4">Probable multidrug resistance protein NorM</fullName>
    </recommendedName>
    <alternativeName>
        <fullName evidence="12">Multidrug-efflux transporter</fullName>
    </alternativeName>
</protein>
<dbReference type="GO" id="GO:0005886">
    <property type="term" value="C:plasma membrane"/>
    <property type="evidence" value="ECO:0007669"/>
    <property type="project" value="UniProtKB-SubCell"/>
</dbReference>
<dbReference type="PIRSF" id="PIRSF006603">
    <property type="entry name" value="DinF"/>
    <property type="match status" value="1"/>
</dbReference>
<evidence type="ECO:0000256" key="6">
    <source>
        <dbReference type="ARBA" id="ARBA00022449"/>
    </source>
</evidence>
<proteinExistence type="inferred from homology"/>
<evidence type="ECO:0000313" key="14">
    <source>
        <dbReference type="EMBL" id="RGC17711.1"/>
    </source>
</evidence>
<evidence type="ECO:0000313" key="15">
    <source>
        <dbReference type="Proteomes" id="UP000260733"/>
    </source>
</evidence>
<evidence type="ECO:0000256" key="13">
    <source>
        <dbReference type="SAM" id="Phobius"/>
    </source>
</evidence>
<dbReference type="GO" id="GO:0015297">
    <property type="term" value="F:antiporter activity"/>
    <property type="evidence" value="ECO:0007669"/>
    <property type="project" value="UniProtKB-KW"/>
</dbReference>
<evidence type="ECO:0000256" key="3">
    <source>
        <dbReference type="ARBA" id="ARBA00010199"/>
    </source>
</evidence>
<keyword evidence="7" id="KW-1003">Cell membrane</keyword>
<reference evidence="14 15" key="1">
    <citation type="submission" date="2018-08" db="EMBL/GenBank/DDBJ databases">
        <title>A genome reference for cultivated species of the human gut microbiota.</title>
        <authorList>
            <person name="Zou Y."/>
            <person name="Xue W."/>
            <person name="Luo G."/>
        </authorList>
    </citation>
    <scope>NUCLEOTIDE SEQUENCE [LARGE SCALE GENOMIC DNA]</scope>
    <source>
        <strain evidence="14 15">AM37-13AC</strain>
    </source>
</reference>
<feature type="transmembrane region" description="Helical" evidence="13">
    <location>
        <begin position="92"/>
        <end position="112"/>
    </location>
</feature>
<feature type="transmembrane region" description="Helical" evidence="13">
    <location>
        <begin position="386"/>
        <end position="410"/>
    </location>
</feature>
<evidence type="ECO:0000256" key="9">
    <source>
        <dbReference type="ARBA" id="ARBA00022989"/>
    </source>
</evidence>
<evidence type="ECO:0000256" key="2">
    <source>
        <dbReference type="ARBA" id="ARBA00004651"/>
    </source>
</evidence>
<feature type="transmembrane region" description="Helical" evidence="13">
    <location>
        <begin position="251"/>
        <end position="275"/>
    </location>
</feature>
<organism evidence="14 15">
    <name type="scientific">Faecalibacterium prausnitzii</name>
    <dbReference type="NCBI Taxonomy" id="853"/>
    <lineage>
        <taxon>Bacteria</taxon>
        <taxon>Bacillati</taxon>
        <taxon>Bacillota</taxon>
        <taxon>Clostridia</taxon>
        <taxon>Eubacteriales</taxon>
        <taxon>Oscillospiraceae</taxon>
        <taxon>Faecalibacterium</taxon>
    </lineage>
</organism>
<dbReference type="CDD" id="cd13138">
    <property type="entry name" value="MATE_yoeA_like"/>
    <property type="match status" value="1"/>
</dbReference>
<feature type="transmembrane region" description="Helical" evidence="13">
    <location>
        <begin position="416"/>
        <end position="435"/>
    </location>
</feature>
<dbReference type="Proteomes" id="UP000260733">
    <property type="component" value="Unassembled WGS sequence"/>
</dbReference>
<feature type="transmembrane region" description="Helical" evidence="13">
    <location>
        <begin position="165"/>
        <end position="186"/>
    </location>
</feature>
<dbReference type="Pfam" id="PF01554">
    <property type="entry name" value="MatE"/>
    <property type="match status" value="2"/>
</dbReference>
<dbReference type="InterPro" id="IPR002528">
    <property type="entry name" value="MATE_fam"/>
</dbReference>
<feature type="transmembrane region" description="Helical" evidence="13">
    <location>
        <begin position="225"/>
        <end position="245"/>
    </location>
</feature>
<evidence type="ECO:0000256" key="7">
    <source>
        <dbReference type="ARBA" id="ARBA00022475"/>
    </source>
</evidence>
<evidence type="ECO:0000256" key="8">
    <source>
        <dbReference type="ARBA" id="ARBA00022692"/>
    </source>
</evidence>
<feature type="transmembrane region" description="Helical" evidence="13">
    <location>
        <begin position="319"/>
        <end position="343"/>
    </location>
</feature>
<dbReference type="PANTHER" id="PTHR43298">
    <property type="entry name" value="MULTIDRUG RESISTANCE PROTEIN NORM-RELATED"/>
    <property type="match status" value="1"/>
</dbReference>
<dbReference type="PANTHER" id="PTHR43298:SF2">
    <property type="entry name" value="FMN_FAD EXPORTER YEEO-RELATED"/>
    <property type="match status" value="1"/>
</dbReference>
<feature type="transmembrane region" description="Helical" evidence="13">
    <location>
        <begin position="12"/>
        <end position="31"/>
    </location>
</feature>
<dbReference type="GO" id="GO:0006811">
    <property type="term" value="P:monoatomic ion transport"/>
    <property type="evidence" value="ECO:0007669"/>
    <property type="project" value="UniProtKB-KW"/>
</dbReference>
<feature type="transmembrane region" description="Helical" evidence="13">
    <location>
        <begin position="192"/>
        <end position="213"/>
    </location>
</feature>
<dbReference type="EMBL" id="QVFB01000015">
    <property type="protein sequence ID" value="RGC17711.1"/>
    <property type="molecule type" value="Genomic_DNA"/>
</dbReference>
<evidence type="ECO:0000256" key="4">
    <source>
        <dbReference type="ARBA" id="ARBA00020268"/>
    </source>
</evidence>
<feature type="transmembrane region" description="Helical" evidence="13">
    <location>
        <begin position="57"/>
        <end position="80"/>
    </location>
</feature>